<sequence>MLRYIGRTRSSILMMPFGRRSKTCESKHEALIPPLLEILPSSFINALADAGRLPGESQNDGAISTIKADGIVVANIEYRIAGDLGVIDVRMAGTLVLLALSFRALRKCCLAAEHKTTPDFCRH</sequence>
<evidence type="ECO:0000313" key="1">
    <source>
        <dbReference type="EMBL" id="BAB52224.1"/>
    </source>
</evidence>
<proteinExistence type="predicted"/>
<dbReference type="AlphaFoldDB" id="Q98AU8"/>
<dbReference type="HOGENOM" id="CLU_2013438_0_0_5"/>
<dbReference type="Proteomes" id="UP000000552">
    <property type="component" value="Chromosome"/>
</dbReference>
<protein>
    <submittedName>
        <fullName evidence="1">Mll5844 protein</fullName>
    </submittedName>
</protein>
<organism evidence="1 2">
    <name type="scientific">Mesorhizobium japonicum (strain LMG 29417 / CECT 9101 / MAFF 303099)</name>
    <name type="common">Mesorhizobium loti (strain MAFF 303099)</name>
    <dbReference type="NCBI Taxonomy" id="266835"/>
    <lineage>
        <taxon>Bacteria</taxon>
        <taxon>Pseudomonadati</taxon>
        <taxon>Pseudomonadota</taxon>
        <taxon>Alphaproteobacteria</taxon>
        <taxon>Hyphomicrobiales</taxon>
        <taxon>Phyllobacteriaceae</taxon>
        <taxon>Mesorhizobium</taxon>
    </lineage>
</organism>
<accession>Q98AU8</accession>
<name>Q98AU8_RHILO</name>
<dbReference type="KEGG" id="mlo:mll5844"/>
<evidence type="ECO:0000313" key="2">
    <source>
        <dbReference type="Proteomes" id="UP000000552"/>
    </source>
</evidence>
<gene>
    <name evidence="1" type="ordered locus">mll5844</name>
</gene>
<reference evidence="1 2" key="1">
    <citation type="journal article" date="2000" name="DNA Res.">
        <title>Complete genome structure of the nitrogen-fixing symbiotic bacterium Mesorhizobium loti.</title>
        <authorList>
            <person name="Kaneko T."/>
            <person name="Nakamura Y."/>
            <person name="Sato S."/>
            <person name="Asamizu E."/>
            <person name="Kato T."/>
            <person name="Sasamoto S."/>
            <person name="Watanabe A."/>
            <person name="Idesawa K."/>
            <person name="Ishikawa A."/>
            <person name="Kawashima K."/>
            <person name="Kimura T."/>
            <person name="Kishida Y."/>
            <person name="Kiyokawa C."/>
            <person name="Kohara M."/>
            <person name="Matsumoto M."/>
            <person name="Matsuno A."/>
            <person name="Mochizuki Y."/>
            <person name="Nakayama S."/>
            <person name="Nakazaki N."/>
            <person name="Shimpo S."/>
            <person name="Sugimoto M."/>
            <person name="Takeuchi C."/>
            <person name="Yamada M."/>
            <person name="Tabata S."/>
        </authorList>
    </citation>
    <scope>NUCLEOTIDE SEQUENCE [LARGE SCALE GENOMIC DNA]</scope>
    <source>
        <strain evidence="2">LMG 29417 / CECT 9101 / MAFF 303099</strain>
    </source>
</reference>
<dbReference type="EMBL" id="BA000012">
    <property type="protein sequence ID" value="BAB52224.1"/>
    <property type="molecule type" value="Genomic_DNA"/>
</dbReference>